<dbReference type="InterPro" id="IPR039421">
    <property type="entry name" value="Type_1_exporter"/>
</dbReference>
<dbReference type="GO" id="GO:0005524">
    <property type="term" value="F:ATP binding"/>
    <property type="evidence" value="ECO:0007669"/>
    <property type="project" value="UniProtKB-KW"/>
</dbReference>
<keyword evidence="4 10" id="KW-0067">ATP-binding</keyword>
<dbReference type="PANTHER" id="PTHR24221:SF654">
    <property type="entry name" value="ATP-BINDING CASSETTE SUB-FAMILY B MEMBER 6"/>
    <property type="match status" value="1"/>
</dbReference>
<evidence type="ECO:0000256" key="5">
    <source>
        <dbReference type="ARBA" id="ARBA00022989"/>
    </source>
</evidence>
<dbReference type="InterPro" id="IPR003439">
    <property type="entry name" value="ABC_transporter-like_ATP-bd"/>
</dbReference>
<dbReference type="EMBL" id="CP109083">
    <property type="protein sequence ID" value="WSB06200.1"/>
    <property type="molecule type" value="Genomic_DNA"/>
</dbReference>
<dbReference type="Proteomes" id="UP001356428">
    <property type="component" value="Chromosome"/>
</dbReference>
<evidence type="ECO:0000256" key="2">
    <source>
        <dbReference type="ARBA" id="ARBA00022692"/>
    </source>
</evidence>
<feature type="transmembrane region" description="Helical" evidence="7">
    <location>
        <begin position="36"/>
        <end position="61"/>
    </location>
</feature>
<feature type="transmembrane region" description="Helical" evidence="7">
    <location>
        <begin position="73"/>
        <end position="93"/>
    </location>
</feature>
<protein>
    <submittedName>
        <fullName evidence="10">ABC transporter ATP-binding protein/permease</fullName>
    </submittedName>
</protein>
<dbReference type="InterPro" id="IPR036640">
    <property type="entry name" value="ABC1_TM_sf"/>
</dbReference>
<dbReference type="Pfam" id="PF00664">
    <property type="entry name" value="ABC_membrane"/>
    <property type="match status" value="1"/>
</dbReference>
<keyword evidence="2 7" id="KW-0812">Transmembrane</keyword>
<evidence type="ECO:0000256" key="3">
    <source>
        <dbReference type="ARBA" id="ARBA00022741"/>
    </source>
</evidence>
<gene>
    <name evidence="10" type="ORF">OG849_02605</name>
</gene>
<accession>A0ABZ1EQ01</accession>
<evidence type="ECO:0000256" key="6">
    <source>
        <dbReference type="ARBA" id="ARBA00023136"/>
    </source>
</evidence>
<reference evidence="10 11" key="1">
    <citation type="submission" date="2022-10" db="EMBL/GenBank/DDBJ databases">
        <title>The complete genomes of actinobacterial strains from the NBC collection.</title>
        <authorList>
            <person name="Joergensen T.S."/>
            <person name="Alvarez Arevalo M."/>
            <person name="Sterndorff E.B."/>
            <person name="Faurdal D."/>
            <person name="Vuksanovic O."/>
            <person name="Mourched A.-S."/>
            <person name="Charusanti P."/>
            <person name="Shaw S."/>
            <person name="Blin K."/>
            <person name="Weber T."/>
        </authorList>
    </citation>
    <scope>NUCLEOTIDE SEQUENCE [LARGE SCALE GENOMIC DNA]</scope>
    <source>
        <strain evidence="10 11">NBC 01792</strain>
    </source>
</reference>
<dbReference type="SUPFAM" id="SSF90123">
    <property type="entry name" value="ABC transporter transmembrane region"/>
    <property type="match status" value="1"/>
</dbReference>
<evidence type="ECO:0000256" key="7">
    <source>
        <dbReference type="SAM" id="Phobius"/>
    </source>
</evidence>
<name>A0ABZ1EQ01_9ACTN</name>
<dbReference type="PANTHER" id="PTHR24221">
    <property type="entry name" value="ATP-BINDING CASSETTE SUB-FAMILY B"/>
    <property type="match status" value="1"/>
</dbReference>
<dbReference type="SMART" id="SM00382">
    <property type="entry name" value="AAA"/>
    <property type="match status" value="1"/>
</dbReference>
<feature type="domain" description="ABC transmembrane type-1" evidence="9">
    <location>
        <begin position="38"/>
        <end position="319"/>
    </location>
</feature>
<feature type="domain" description="ABC transporter" evidence="8">
    <location>
        <begin position="352"/>
        <end position="577"/>
    </location>
</feature>
<feature type="transmembrane region" description="Helical" evidence="7">
    <location>
        <begin position="269"/>
        <end position="300"/>
    </location>
</feature>
<proteinExistence type="predicted"/>
<dbReference type="Pfam" id="PF00005">
    <property type="entry name" value="ABC_tran"/>
    <property type="match status" value="1"/>
</dbReference>
<dbReference type="Gene3D" id="3.40.50.300">
    <property type="entry name" value="P-loop containing nucleotide triphosphate hydrolases"/>
    <property type="match status" value="1"/>
</dbReference>
<dbReference type="PROSITE" id="PS50929">
    <property type="entry name" value="ABC_TM1F"/>
    <property type="match status" value="1"/>
</dbReference>
<evidence type="ECO:0000256" key="1">
    <source>
        <dbReference type="ARBA" id="ARBA00004651"/>
    </source>
</evidence>
<dbReference type="InterPro" id="IPR003593">
    <property type="entry name" value="AAA+_ATPase"/>
</dbReference>
<keyword evidence="6 7" id="KW-0472">Membrane</keyword>
<dbReference type="CDD" id="cd07346">
    <property type="entry name" value="ABC_6TM_exporters"/>
    <property type="match status" value="1"/>
</dbReference>
<dbReference type="SUPFAM" id="SSF52540">
    <property type="entry name" value="P-loop containing nucleoside triphosphate hydrolases"/>
    <property type="match status" value="1"/>
</dbReference>
<dbReference type="InterPro" id="IPR027417">
    <property type="entry name" value="P-loop_NTPase"/>
</dbReference>
<comment type="subcellular location">
    <subcellularLocation>
        <location evidence="1">Cell membrane</location>
        <topology evidence="1">Multi-pass membrane protein</topology>
    </subcellularLocation>
</comment>
<dbReference type="InterPro" id="IPR011527">
    <property type="entry name" value="ABC1_TM_dom"/>
</dbReference>
<evidence type="ECO:0000259" key="8">
    <source>
        <dbReference type="PROSITE" id="PS50893"/>
    </source>
</evidence>
<keyword evidence="11" id="KW-1185">Reference proteome</keyword>
<dbReference type="Gene3D" id="1.20.1560.10">
    <property type="entry name" value="ABC transporter type 1, transmembrane domain"/>
    <property type="match status" value="1"/>
</dbReference>
<evidence type="ECO:0000256" key="4">
    <source>
        <dbReference type="ARBA" id="ARBA00022840"/>
    </source>
</evidence>
<sequence>MTPDQTTPPVTTLPVADARRTREEILRRLRAHRRRLGAALLTLLGGTAATLATPPLLGGIVDAVAEGAGKSHVLVLGIALVAATAAGAALAYAGGRMLVALVQEVLAGLREDVFETAVHLPVNTLESSGSSDVVSRVTRDVEAVSEAASDVLPEVTNASFTIGLSLVGLAVLDLRLALAGLVCLPVHVYATRQFLRRSHRVYGDIRRLESARGQVVIEAVRGAESVVAYRTQGHHLDDLAGRSVHAIERQRDGVKLRNRFTGLLNAAEFLGLAAVLVTGFALFGSGTVTLGAATAAALYFHRLFGPVGALLGSLDDIQRATVGLSRLVGITDLDPHPVRPAGEARQPHRPDIDVKGVSYAYDGTRPALREVSLHVPAGTSLALVGASGSGKSTLARLVAGIGTPDRGSVTVGSPDAPSSRYLVTQEVHLFGGTLADNLRLARPGATDDQLRHALREAGADWALDLEDGLDTVLGPGGTPLDDGSVQHLALARVLLADPPVVVLDEATAESGPRTRALLQGALAKVTAGRTSVVVAHRLEQARLADRVLVLRGGEVAESGTHDELLAAGGAYAALWAAYHRAGRGGGAPVSP</sequence>
<keyword evidence="3" id="KW-0547">Nucleotide-binding</keyword>
<evidence type="ECO:0000313" key="10">
    <source>
        <dbReference type="EMBL" id="WSB06200.1"/>
    </source>
</evidence>
<organism evidence="10 11">
    <name type="scientific">Streptomyces cyaneofuscatus</name>
    <dbReference type="NCBI Taxonomy" id="66883"/>
    <lineage>
        <taxon>Bacteria</taxon>
        <taxon>Bacillati</taxon>
        <taxon>Actinomycetota</taxon>
        <taxon>Actinomycetes</taxon>
        <taxon>Kitasatosporales</taxon>
        <taxon>Streptomycetaceae</taxon>
        <taxon>Streptomyces</taxon>
    </lineage>
</organism>
<keyword evidence="5 7" id="KW-1133">Transmembrane helix</keyword>
<evidence type="ECO:0000259" key="9">
    <source>
        <dbReference type="PROSITE" id="PS50929"/>
    </source>
</evidence>
<dbReference type="RefSeq" id="WP_326707163.1">
    <property type="nucleotide sequence ID" value="NZ_CP108861.1"/>
</dbReference>
<dbReference type="PROSITE" id="PS50893">
    <property type="entry name" value="ABC_TRANSPORTER_2"/>
    <property type="match status" value="1"/>
</dbReference>
<evidence type="ECO:0000313" key="11">
    <source>
        <dbReference type="Proteomes" id="UP001356428"/>
    </source>
</evidence>